<name>A0A2N3PSB9_9PROT</name>
<evidence type="ECO:0000313" key="2">
    <source>
        <dbReference type="Proteomes" id="UP000233293"/>
    </source>
</evidence>
<dbReference type="AlphaFoldDB" id="A0A2N3PSB9"/>
<accession>A0A2N3PSB9</accession>
<dbReference type="NCBIfam" id="TIGR04164">
    <property type="entry name" value="cobo_pep"/>
    <property type="match status" value="1"/>
</dbReference>
<reference evidence="2" key="1">
    <citation type="submission" date="2017-12" db="EMBL/GenBank/DDBJ databases">
        <title>Draft genome sequence of Telmatospirillum siberiense 26-4b1T, an acidotolerant peatland alphaproteobacterium potentially involved in sulfur cycling.</title>
        <authorList>
            <person name="Hausmann B."/>
            <person name="Pjevac P."/>
            <person name="Schreck K."/>
            <person name="Herbold C.W."/>
            <person name="Daims H."/>
            <person name="Wagner M."/>
            <person name="Pester M."/>
            <person name="Loy A."/>
        </authorList>
    </citation>
    <scope>NUCLEOTIDE SEQUENCE [LARGE SCALE GENOMIC DNA]</scope>
    <source>
        <strain evidence="2">26-4b1</strain>
    </source>
</reference>
<proteinExistence type="predicted"/>
<dbReference type="EMBL" id="PIUM01000022">
    <property type="protein sequence ID" value="PKU23290.1"/>
    <property type="molecule type" value="Genomic_DNA"/>
</dbReference>
<gene>
    <name evidence="1" type="primary">cbpA</name>
    <name evidence="1" type="ORF">CWS72_17810</name>
</gene>
<organism evidence="1 2">
    <name type="scientific">Telmatospirillum siberiense</name>
    <dbReference type="NCBI Taxonomy" id="382514"/>
    <lineage>
        <taxon>Bacteria</taxon>
        <taxon>Pseudomonadati</taxon>
        <taxon>Pseudomonadota</taxon>
        <taxon>Alphaproteobacteria</taxon>
        <taxon>Rhodospirillales</taxon>
        <taxon>Rhodospirillaceae</taxon>
        <taxon>Telmatospirillum</taxon>
    </lineage>
</organism>
<dbReference type="InterPro" id="IPR026421">
    <property type="entry name" value="Mod_peptide_prec_CbpA"/>
</dbReference>
<protein>
    <submittedName>
        <fullName evidence="1">Modified peptide CbpA</fullName>
    </submittedName>
</protein>
<dbReference type="Proteomes" id="UP000233293">
    <property type="component" value="Unassembled WGS sequence"/>
</dbReference>
<keyword evidence="2" id="KW-1185">Reference proteome</keyword>
<comment type="caution">
    <text evidence="1">The sequence shown here is derived from an EMBL/GenBank/DDBJ whole genome shotgun (WGS) entry which is preliminary data.</text>
</comment>
<dbReference type="OrthoDB" id="7364982at2"/>
<sequence>MEVKDPQASSRPEIIAVRKTCDAEGTGLSHYVLMDKQVKQ</sequence>
<evidence type="ECO:0000313" key="1">
    <source>
        <dbReference type="EMBL" id="PKU23290.1"/>
    </source>
</evidence>